<evidence type="ECO:0000313" key="2">
    <source>
        <dbReference type="Proteomes" id="UP000183203"/>
    </source>
</evidence>
<dbReference type="Proteomes" id="UP000183203">
    <property type="component" value="Unassembled WGS sequence"/>
</dbReference>
<organism evidence="1 2">
    <name type="scientific">Microbacterium enclense</name>
    <dbReference type="NCBI Taxonomy" id="993073"/>
    <lineage>
        <taxon>Bacteria</taxon>
        <taxon>Bacillati</taxon>
        <taxon>Actinomycetota</taxon>
        <taxon>Actinomycetes</taxon>
        <taxon>Micrococcales</taxon>
        <taxon>Microbacteriaceae</taxon>
        <taxon>Microbacterium</taxon>
    </lineage>
</organism>
<dbReference type="OrthoDB" id="3382047at2"/>
<protein>
    <submittedName>
        <fullName evidence="1">Urease accessory protein</fullName>
    </submittedName>
</protein>
<dbReference type="InterPro" id="IPR002639">
    <property type="entry name" value="UreF"/>
</dbReference>
<dbReference type="EMBL" id="FMYG01000001">
    <property type="protein sequence ID" value="SDB83503.1"/>
    <property type="molecule type" value="Genomic_DNA"/>
</dbReference>
<proteinExistence type="predicted"/>
<dbReference type="InterPro" id="IPR038277">
    <property type="entry name" value="UreF_sf"/>
</dbReference>
<dbReference type="Gene3D" id="1.10.4190.10">
    <property type="entry name" value="Urease accessory protein UreF"/>
    <property type="match status" value="1"/>
</dbReference>
<dbReference type="AlphaFoldDB" id="A0A1G6GNR7"/>
<name>A0A1G6GNR7_9MICO</name>
<dbReference type="STRING" id="993073.AS029_01140"/>
<accession>A0A1G6GNR7</accession>
<dbReference type="RefSeq" id="WP_058230779.1">
    <property type="nucleotide sequence ID" value="NZ_FMYG01000001.1"/>
</dbReference>
<dbReference type="Pfam" id="PF01730">
    <property type="entry name" value="UreF"/>
    <property type="match status" value="1"/>
</dbReference>
<sequence>MASVPPLFATLLLADARLPSGGHAQSAGVEPALLGGLDPADLPALLRARVRTTTLVEAGTAVAALAQHRAGADLAPVERAWEARTPSAAQRDASRLLARGYLRVGTQVLPDDAVLAAWGQRPVPPPRPCVLGVMASGLAIGAAELARVVVYEDLQAATAAVLKLEPRDPLDLVSLVTSLCAEIDDHLDEVASLTDPSDIPAASAPQSEAWAEAHARSRRRLFRA</sequence>
<gene>
    <name evidence="1" type="ORF">SAMN05216418_0467</name>
</gene>
<evidence type="ECO:0000313" key="1">
    <source>
        <dbReference type="EMBL" id="SDB83503.1"/>
    </source>
</evidence>
<dbReference type="GO" id="GO:0016151">
    <property type="term" value="F:nickel cation binding"/>
    <property type="evidence" value="ECO:0007669"/>
    <property type="project" value="InterPro"/>
</dbReference>
<reference evidence="1 2" key="1">
    <citation type="submission" date="2016-09" db="EMBL/GenBank/DDBJ databases">
        <authorList>
            <person name="Capua I."/>
            <person name="De Benedictis P."/>
            <person name="Joannis T."/>
            <person name="Lombin L.H."/>
            <person name="Cattoli G."/>
        </authorList>
    </citation>
    <scope>NUCLEOTIDE SEQUENCE [LARGE SCALE GENOMIC DNA]</scope>
    <source>
        <strain evidence="1 2">NIO-1002</strain>
    </source>
</reference>